<feature type="compositionally biased region" description="Low complexity" evidence="1">
    <location>
        <begin position="111"/>
        <end position="125"/>
    </location>
</feature>
<name>A0A0L0VGI4_9BASI</name>
<proteinExistence type="predicted"/>
<feature type="compositionally biased region" description="Basic and acidic residues" evidence="1">
    <location>
        <begin position="12"/>
        <end position="21"/>
    </location>
</feature>
<feature type="region of interest" description="Disordered" evidence="1">
    <location>
        <begin position="234"/>
        <end position="335"/>
    </location>
</feature>
<feature type="region of interest" description="Disordered" evidence="1">
    <location>
        <begin position="1"/>
        <end position="81"/>
    </location>
</feature>
<gene>
    <name evidence="2" type="ORF">PSTG_08429</name>
</gene>
<protein>
    <submittedName>
        <fullName evidence="2">Uncharacterized protein</fullName>
    </submittedName>
</protein>
<dbReference type="AlphaFoldDB" id="A0A0L0VGI4"/>
<dbReference type="OrthoDB" id="2512842at2759"/>
<feature type="compositionally biased region" description="Polar residues" evidence="1">
    <location>
        <begin position="22"/>
        <end position="33"/>
    </location>
</feature>
<sequence length="412" mass="45349">MLVSKSDSPPYKSREVVETQRKQPQQHGNNNFKMTGFHYHHHHHHNNNNNNNLAAEIQRPHSTAPAKQQQQQRNHHHHPQLQRPYHAYNAPWTASTSKYQHYTPPLPKNKPLPSSTSTSPVHTPHLTPPSPLIRPSKLMYHSLTRANSLPDKPQRPITARSVTTSSPRVNPPPKPSLSIKRTHTSPGPTRARLPTSPKPASAVTVASGLTVSGRMVEYESDHTCRREALSRVLRAVSQSGSGRSRHHDHQSSSGGPSPSYTVSSGGENERTRSAGGMTPSRSQEGFRRSHRSGGRTTPSSTPPTPTVIVLSSSSSRPQNDNDETKTDQEDDDGFPFRYTNNNCHLHPPPPPPGSQASGYISFASLNLFAPPSPPESCAGGFLADDEQEIIHSDALMIHPKPIRLKLPHSSRT</sequence>
<feature type="compositionally biased region" description="Low complexity" evidence="1">
    <location>
        <begin position="306"/>
        <end position="317"/>
    </location>
</feature>
<accession>A0A0L0VGI4</accession>
<evidence type="ECO:0000313" key="2">
    <source>
        <dbReference type="EMBL" id="KNE98353.1"/>
    </source>
</evidence>
<dbReference type="Proteomes" id="UP000054564">
    <property type="component" value="Unassembled WGS sequence"/>
</dbReference>
<feature type="compositionally biased region" description="Polar residues" evidence="1">
    <location>
        <begin position="251"/>
        <end position="266"/>
    </location>
</feature>
<dbReference type="EMBL" id="AJIL01000058">
    <property type="protein sequence ID" value="KNE98353.1"/>
    <property type="molecule type" value="Genomic_DNA"/>
</dbReference>
<keyword evidence="3" id="KW-1185">Reference proteome</keyword>
<feature type="region of interest" description="Disordered" evidence="1">
    <location>
        <begin position="99"/>
        <end position="206"/>
    </location>
</feature>
<evidence type="ECO:0000313" key="3">
    <source>
        <dbReference type="Proteomes" id="UP000054564"/>
    </source>
</evidence>
<organism evidence="2 3">
    <name type="scientific">Puccinia striiformis f. sp. tritici PST-78</name>
    <dbReference type="NCBI Taxonomy" id="1165861"/>
    <lineage>
        <taxon>Eukaryota</taxon>
        <taxon>Fungi</taxon>
        <taxon>Dikarya</taxon>
        <taxon>Basidiomycota</taxon>
        <taxon>Pucciniomycotina</taxon>
        <taxon>Pucciniomycetes</taxon>
        <taxon>Pucciniales</taxon>
        <taxon>Pucciniaceae</taxon>
        <taxon>Puccinia</taxon>
    </lineage>
</organism>
<reference evidence="3" key="1">
    <citation type="submission" date="2014-03" db="EMBL/GenBank/DDBJ databases">
        <title>The Genome Sequence of Puccinia striiformis f. sp. tritici PST-78.</title>
        <authorList>
            <consortium name="The Broad Institute Genome Sequencing Platform"/>
            <person name="Cuomo C."/>
            <person name="Hulbert S."/>
            <person name="Chen X."/>
            <person name="Walker B."/>
            <person name="Young S.K."/>
            <person name="Zeng Q."/>
            <person name="Gargeya S."/>
            <person name="Fitzgerald M."/>
            <person name="Haas B."/>
            <person name="Abouelleil A."/>
            <person name="Alvarado L."/>
            <person name="Arachchi H.M."/>
            <person name="Berlin A.M."/>
            <person name="Chapman S.B."/>
            <person name="Goldberg J."/>
            <person name="Griggs A."/>
            <person name="Gujja S."/>
            <person name="Hansen M."/>
            <person name="Howarth C."/>
            <person name="Imamovic A."/>
            <person name="Larimer J."/>
            <person name="McCowan C."/>
            <person name="Montmayeur A."/>
            <person name="Murphy C."/>
            <person name="Neiman D."/>
            <person name="Pearson M."/>
            <person name="Priest M."/>
            <person name="Roberts A."/>
            <person name="Saif S."/>
            <person name="Shea T."/>
            <person name="Sisk P."/>
            <person name="Sykes S."/>
            <person name="Wortman J."/>
            <person name="Nusbaum C."/>
            <person name="Birren B."/>
        </authorList>
    </citation>
    <scope>NUCLEOTIDE SEQUENCE [LARGE SCALE GENOMIC DNA]</scope>
    <source>
        <strain evidence="3">race PST-78</strain>
    </source>
</reference>
<evidence type="ECO:0000256" key="1">
    <source>
        <dbReference type="SAM" id="MobiDB-lite"/>
    </source>
</evidence>
<comment type="caution">
    <text evidence="2">The sequence shown here is derived from an EMBL/GenBank/DDBJ whole genome shotgun (WGS) entry which is preliminary data.</text>
</comment>